<accession>A0ABD0NFN7</accession>
<proteinExistence type="predicted"/>
<protein>
    <submittedName>
        <fullName evidence="1">Uncharacterized protein</fullName>
    </submittedName>
</protein>
<dbReference type="Proteomes" id="UP001529510">
    <property type="component" value="Unassembled WGS sequence"/>
</dbReference>
<evidence type="ECO:0000313" key="2">
    <source>
        <dbReference type="Proteomes" id="UP001529510"/>
    </source>
</evidence>
<comment type="caution">
    <text evidence="1">The sequence shown here is derived from an EMBL/GenBank/DDBJ whole genome shotgun (WGS) entry which is preliminary data.</text>
</comment>
<evidence type="ECO:0000313" key="1">
    <source>
        <dbReference type="EMBL" id="KAL0159741.1"/>
    </source>
</evidence>
<keyword evidence="2" id="KW-1185">Reference proteome</keyword>
<feature type="non-terminal residue" evidence="1">
    <location>
        <position position="1"/>
    </location>
</feature>
<dbReference type="AlphaFoldDB" id="A0ABD0NFN7"/>
<reference evidence="1 2" key="1">
    <citation type="submission" date="2024-05" db="EMBL/GenBank/DDBJ databases">
        <title>Genome sequencing and assembly of Indian major carp, Cirrhinus mrigala (Hamilton, 1822).</title>
        <authorList>
            <person name="Mohindra V."/>
            <person name="Chowdhury L.M."/>
            <person name="Lal K."/>
            <person name="Jena J.K."/>
        </authorList>
    </citation>
    <scope>NUCLEOTIDE SEQUENCE [LARGE SCALE GENOMIC DNA]</scope>
    <source>
        <strain evidence="1">CM1030</strain>
        <tissue evidence="1">Blood</tissue>
    </source>
</reference>
<organism evidence="1 2">
    <name type="scientific">Cirrhinus mrigala</name>
    <name type="common">Mrigala</name>
    <dbReference type="NCBI Taxonomy" id="683832"/>
    <lineage>
        <taxon>Eukaryota</taxon>
        <taxon>Metazoa</taxon>
        <taxon>Chordata</taxon>
        <taxon>Craniata</taxon>
        <taxon>Vertebrata</taxon>
        <taxon>Euteleostomi</taxon>
        <taxon>Actinopterygii</taxon>
        <taxon>Neopterygii</taxon>
        <taxon>Teleostei</taxon>
        <taxon>Ostariophysi</taxon>
        <taxon>Cypriniformes</taxon>
        <taxon>Cyprinidae</taxon>
        <taxon>Labeoninae</taxon>
        <taxon>Labeonini</taxon>
        <taxon>Cirrhinus</taxon>
    </lineage>
</organism>
<sequence>PPETTDVNDGRSISLFSSDDLRESALQLRDKLEDFCKEEFKKISDRGKVLDSSALRNESIIISYHEEHHIRNVLLSY</sequence>
<dbReference type="EMBL" id="JAMKFB020000022">
    <property type="protein sequence ID" value="KAL0159741.1"/>
    <property type="molecule type" value="Genomic_DNA"/>
</dbReference>
<name>A0ABD0NFN7_CIRMR</name>
<gene>
    <name evidence="1" type="ORF">M9458_043466</name>
</gene>